<name>T1ENA1_HELRO</name>
<proteinExistence type="predicted"/>
<evidence type="ECO:0000313" key="3">
    <source>
        <dbReference type="EnsemblMetazoa" id="HelroP158798"/>
    </source>
</evidence>
<dbReference type="EnsemblMetazoa" id="HelroT158798">
    <property type="protein sequence ID" value="HelroP158798"/>
    <property type="gene ID" value="HelroG158798"/>
</dbReference>
<accession>T1ENA1</accession>
<evidence type="ECO:0000313" key="2">
    <source>
        <dbReference type="EMBL" id="ESO12310.1"/>
    </source>
</evidence>
<reference evidence="2 4" key="2">
    <citation type="journal article" date="2013" name="Nature">
        <title>Insights into bilaterian evolution from three spiralian genomes.</title>
        <authorList>
            <person name="Simakov O."/>
            <person name="Marletaz F."/>
            <person name="Cho S.J."/>
            <person name="Edsinger-Gonzales E."/>
            <person name="Havlak P."/>
            <person name="Hellsten U."/>
            <person name="Kuo D.H."/>
            <person name="Larsson T."/>
            <person name="Lv J."/>
            <person name="Arendt D."/>
            <person name="Savage R."/>
            <person name="Osoegawa K."/>
            <person name="de Jong P."/>
            <person name="Grimwood J."/>
            <person name="Chapman J.A."/>
            <person name="Shapiro H."/>
            <person name="Aerts A."/>
            <person name="Otillar R.P."/>
            <person name="Terry A.Y."/>
            <person name="Boore J.L."/>
            <person name="Grigoriev I.V."/>
            <person name="Lindberg D.R."/>
            <person name="Seaver E.C."/>
            <person name="Weisblat D.A."/>
            <person name="Putnam N.H."/>
            <person name="Rokhsar D.S."/>
        </authorList>
    </citation>
    <scope>NUCLEOTIDE SEQUENCE</scope>
</reference>
<evidence type="ECO:0000313" key="4">
    <source>
        <dbReference type="Proteomes" id="UP000015101"/>
    </source>
</evidence>
<dbReference type="RefSeq" id="XP_009009030.1">
    <property type="nucleotide sequence ID" value="XM_009010782.1"/>
</dbReference>
<dbReference type="Proteomes" id="UP000015101">
    <property type="component" value="Unassembled WGS sequence"/>
</dbReference>
<sequence>MANEVHLSDDQLSPPRNKSPNIFSQTKLFPLGFMPALRNNNKQFGRPLWHASATNLDKMPETKNVTTKGFANRDQTNEYNTKTKKATYSEEKTTYVSRVSVKDHQSSKTKFLMVPKTLKDSAIDDYEDANFFREIKTSSSDYVSVKQEEHEADDSDSTDSLGNIVQKRIAMFEQKVK</sequence>
<protein>
    <submittedName>
        <fullName evidence="2 3">Uncharacterized protein</fullName>
    </submittedName>
</protein>
<dbReference type="EMBL" id="KB095811">
    <property type="protein sequence ID" value="ESO12310.1"/>
    <property type="molecule type" value="Genomic_DNA"/>
</dbReference>
<reference evidence="4" key="1">
    <citation type="submission" date="2012-12" db="EMBL/GenBank/DDBJ databases">
        <authorList>
            <person name="Hellsten U."/>
            <person name="Grimwood J."/>
            <person name="Chapman J.A."/>
            <person name="Shapiro H."/>
            <person name="Aerts A."/>
            <person name="Otillar R.P."/>
            <person name="Terry A.Y."/>
            <person name="Boore J.L."/>
            <person name="Simakov O."/>
            <person name="Marletaz F."/>
            <person name="Cho S.-J."/>
            <person name="Edsinger-Gonzales E."/>
            <person name="Havlak P."/>
            <person name="Kuo D.-H."/>
            <person name="Larsson T."/>
            <person name="Lv J."/>
            <person name="Arendt D."/>
            <person name="Savage R."/>
            <person name="Osoegawa K."/>
            <person name="de Jong P."/>
            <person name="Lindberg D.R."/>
            <person name="Seaver E.C."/>
            <person name="Weisblat D.A."/>
            <person name="Putnam N.H."/>
            <person name="Grigoriev I.V."/>
            <person name="Rokhsar D.S."/>
        </authorList>
    </citation>
    <scope>NUCLEOTIDE SEQUENCE</scope>
</reference>
<dbReference type="HOGENOM" id="CLU_1519497_0_0_1"/>
<organism evidence="3 4">
    <name type="scientific">Helobdella robusta</name>
    <name type="common">Californian leech</name>
    <dbReference type="NCBI Taxonomy" id="6412"/>
    <lineage>
        <taxon>Eukaryota</taxon>
        <taxon>Metazoa</taxon>
        <taxon>Spiralia</taxon>
        <taxon>Lophotrochozoa</taxon>
        <taxon>Annelida</taxon>
        <taxon>Clitellata</taxon>
        <taxon>Hirudinea</taxon>
        <taxon>Rhynchobdellida</taxon>
        <taxon>Glossiphoniidae</taxon>
        <taxon>Helobdella</taxon>
    </lineage>
</organism>
<dbReference type="KEGG" id="hro:HELRODRAFT_158798"/>
<keyword evidence="4" id="KW-1185">Reference proteome</keyword>
<feature type="compositionally biased region" description="Polar residues" evidence="1">
    <location>
        <begin position="10"/>
        <end position="23"/>
    </location>
</feature>
<dbReference type="AlphaFoldDB" id="T1ENA1"/>
<evidence type="ECO:0000256" key="1">
    <source>
        <dbReference type="SAM" id="MobiDB-lite"/>
    </source>
</evidence>
<feature type="region of interest" description="Disordered" evidence="1">
    <location>
        <begin position="1"/>
        <end position="23"/>
    </location>
</feature>
<reference evidence="3" key="3">
    <citation type="submission" date="2015-06" db="UniProtKB">
        <authorList>
            <consortium name="EnsemblMetazoa"/>
        </authorList>
    </citation>
    <scope>IDENTIFICATION</scope>
</reference>
<dbReference type="InParanoid" id="T1ENA1"/>
<dbReference type="CTD" id="20198051"/>
<dbReference type="EMBL" id="AMQM01000134">
    <property type="status" value="NOT_ANNOTATED_CDS"/>
    <property type="molecule type" value="Genomic_DNA"/>
</dbReference>
<feature type="region of interest" description="Disordered" evidence="1">
    <location>
        <begin position="140"/>
        <end position="161"/>
    </location>
</feature>
<dbReference type="GeneID" id="20198051"/>
<gene>
    <name evidence="3" type="primary">20198051</name>
    <name evidence="2" type="ORF">HELRODRAFT_158798</name>
</gene>